<dbReference type="EMBL" id="BART01034678">
    <property type="protein sequence ID" value="GAH06758.1"/>
    <property type="molecule type" value="Genomic_DNA"/>
</dbReference>
<dbReference type="Gene3D" id="1.10.8.60">
    <property type="match status" value="1"/>
</dbReference>
<protein>
    <submittedName>
        <fullName evidence="1">Uncharacterized protein</fullName>
    </submittedName>
</protein>
<comment type="caution">
    <text evidence="1">The sequence shown here is derived from an EMBL/GenBank/DDBJ whole genome shotgun (WGS) entry which is preliminary data.</text>
</comment>
<gene>
    <name evidence="1" type="ORF">S01H4_59190</name>
</gene>
<organism evidence="1">
    <name type="scientific">marine sediment metagenome</name>
    <dbReference type="NCBI Taxonomy" id="412755"/>
    <lineage>
        <taxon>unclassified sequences</taxon>
        <taxon>metagenomes</taxon>
        <taxon>ecological metagenomes</taxon>
    </lineage>
</organism>
<proteinExistence type="predicted"/>
<sequence>MIKKKSSEAGILLSDEVVLELAQISTGSVRAIEGMINRLIAYSSLGNLSVEIDSVRMILKEFYPKGIYSPVSSLLEELKKNASEIL</sequence>
<dbReference type="AlphaFoldDB" id="X1EDL9"/>
<name>X1EDL9_9ZZZZ</name>
<accession>X1EDL9</accession>
<evidence type="ECO:0000313" key="1">
    <source>
        <dbReference type="EMBL" id="GAH06758.1"/>
    </source>
</evidence>
<reference evidence="1" key="1">
    <citation type="journal article" date="2014" name="Front. Microbiol.">
        <title>High frequency of phylogenetically diverse reductive dehalogenase-homologous genes in deep subseafloor sedimentary metagenomes.</title>
        <authorList>
            <person name="Kawai M."/>
            <person name="Futagami T."/>
            <person name="Toyoda A."/>
            <person name="Takaki Y."/>
            <person name="Nishi S."/>
            <person name="Hori S."/>
            <person name="Arai W."/>
            <person name="Tsubouchi T."/>
            <person name="Morono Y."/>
            <person name="Uchiyama I."/>
            <person name="Ito T."/>
            <person name="Fujiyama A."/>
            <person name="Inagaki F."/>
            <person name="Takami H."/>
        </authorList>
    </citation>
    <scope>NUCLEOTIDE SEQUENCE</scope>
    <source>
        <strain evidence="1">Expedition CK06-06</strain>
    </source>
</reference>
<feature type="non-terminal residue" evidence="1">
    <location>
        <position position="86"/>
    </location>
</feature>